<organism evidence="1 2">
    <name type="scientific">Moraxella nonliquefaciens</name>
    <dbReference type="NCBI Taxonomy" id="478"/>
    <lineage>
        <taxon>Bacteria</taxon>
        <taxon>Pseudomonadati</taxon>
        <taxon>Pseudomonadota</taxon>
        <taxon>Gammaproteobacteria</taxon>
        <taxon>Moraxellales</taxon>
        <taxon>Moraxellaceae</taxon>
        <taxon>Moraxella</taxon>
    </lineage>
</organism>
<evidence type="ECO:0000313" key="2">
    <source>
        <dbReference type="Proteomes" id="UP000092671"/>
    </source>
</evidence>
<accession>A0A1B8PMQ4</accession>
<dbReference type="EMBL" id="LZDN01000001">
    <property type="protein sequence ID" value="OBX52437.1"/>
    <property type="molecule type" value="Genomic_DNA"/>
</dbReference>
<dbReference type="AlphaFoldDB" id="A0A1B8PMQ4"/>
<dbReference type="Proteomes" id="UP000092671">
    <property type="component" value="Unassembled WGS sequence"/>
</dbReference>
<dbReference type="RefSeq" id="WP_066891242.1">
    <property type="nucleotide sequence ID" value="NZ_LZDN01000001.1"/>
</dbReference>
<evidence type="ECO:0008006" key="3">
    <source>
        <dbReference type="Google" id="ProtNLM"/>
    </source>
</evidence>
<evidence type="ECO:0000313" key="1">
    <source>
        <dbReference type="EMBL" id="OBX52437.1"/>
    </source>
</evidence>
<proteinExistence type="predicted"/>
<sequence>MKALKLGIYTKHTNQFEKLSSSVNHVWNYHAKIKNSRLNAIHQFTSKLAKSVYLDQGRSNATGDGTKLLCD</sequence>
<reference evidence="1 2" key="1">
    <citation type="submission" date="2016-06" db="EMBL/GenBank/DDBJ databases">
        <title>Draft genome of Moraxella nonliquefaciens CCUG 60284.</title>
        <authorList>
            <person name="Salva-Serra F."/>
            <person name="Engstrom-Jakobsson H."/>
            <person name="Thorell K."/>
            <person name="Gonzales-Siles L."/>
            <person name="Karlsson R."/>
            <person name="Boulund F."/>
            <person name="Engstrand L."/>
            <person name="Kristiansson E."/>
            <person name="Moore E."/>
        </authorList>
    </citation>
    <scope>NUCLEOTIDE SEQUENCE [LARGE SCALE GENOMIC DNA]</scope>
    <source>
        <strain evidence="1 2">CCUG 60284</strain>
    </source>
</reference>
<gene>
    <name evidence="1" type="ORF">A9Z60_01860</name>
</gene>
<dbReference type="OrthoDB" id="6653725at2"/>
<name>A0A1B8PMQ4_MORNO</name>
<comment type="caution">
    <text evidence="1">The sequence shown here is derived from an EMBL/GenBank/DDBJ whole genome shotgun (WGS) entry which is preliminary data.</text>
</comment>
<protein>
    <recommendedName>
        <fullName evidence="3">Transposase</fullName>
    </recommendedName>
</protein>